<dbReference type="AlphaFoldDB" id="A0AAD9KY31"/>
<dbReference type="EMBL" id="JAODUO010000486">
    <property type="protein sequence ID" value="KAK2179506.1"/>
    <property type="molecule type" value="Genomic_DNA"/>
</dbReference>
<evidence type="ECO:0000313" key="6">
    <source>
        <dbReference type="Proteomes" id="UP001209878"/>
    </source>
</evidence>
<dbReference type="InterPro" id="IPR042178">
    <property type="entry name" value="Serpin_sf_1"/>
</dbReference>
<keyword evidence="3" id="KW-0732">Signal</keyword>
<dbReference type="Gene3D" id="3.30.497.10">
    <property type="entry name" value="Antithrombin, subunit I, domain 2"/>
    <property type="match status" value="1"/>
</dbReference>
<dbReference type="InterPro" id="IPR023796">
    <property type="entry name" value="Serpin_dom"/>
</dbReference>
<evidence type="ECO:0000259" key="4">
    <source>
        <dbReference type="SMART" id="SM00093"/>
    </source>
</evidence>
<dbReference type="Gene3D" id="2.30.39.10">
    <property type="entry name" value="Alpha-1-antitrypsin, domain 1"/>
    <property type="match status" value="1"/>
</dbReference>
<dbReference type="Proteomes" id="UP001209878">
    <property type="component" value="Unassembled WGS sequence"/>
</dbReference>
<dbReference type="PANTHER" id="PTHR11461">
    <property type="entry name" value="SERINE PROTEASE INHIBITOR, SERPIN"/>
    <property type="match status" value="1"/>
</dbReference>
<accession>A0AAD9KY31</accession>
<dbReference type="InterPro" id="IPR000215">
    <property type="entry name" value="Serpin_fam"/>
</dbReference>
<dbReference type="PANTHER" id="PTHR11461:SF211">
    <property type="entry name" value="GH10112P-RELATED"/>
    <property type="match status" value="1"/>
</dbReference>
<dbReference type="GO" id="GO:0005615">
    <property type="term" value="C:extracellular space"/>
    <property type="evidence" value="ECO:0007669"/>
    <property type="project" value="InterPro"/>
</dbReference>
<reference evidence="5" key="1">
    <citation type="journal article" date="2023" name="Mol. Biol. Evol.">
        <title>Third-Generation Sequencing Reveals the Adaptive Role of the Epigenome in Three Deep-Sea Polychaetes.</title>
        <authorList>
            <person name="Perez M."/>
            <person name="Aroh O."/>
            <person name="Sun Y."/>
            <person name="Lan Y."/>
            <person name="Juniper S.K."/>
            <person name="Young C.R."/>
            <person name="Angers B."/>
            <person name="Qian P.Y."/>
        </authorList>
    </citation>
    <scope>NUCLEOTIDE SEQUENCE</scope>
    <source>
        <strain evidence="5">R07B-5</strain>
    </source>
</reference>
<proteinExistence type="inferred from homology"/>
<gene>
    <name evidence="5" type="ORF">NP493_484g02010</name>
</gene>
<protein>
    <recommendedName>
        <fullName evidence="4">Serpin domain-containing protein</fullName>
    </recommendedName>
</protein>
<dbReference type="PROSITE" id="PS00284">
    <property type="entry name" value="SERPIN"/>
    <property type="match status" value="1"/>
</dbReference>
<name>A0AAD9KY31_RIDPI</name>
<sequence>MRCLSTTLLVATASAVLLVIVSSKERPLVRQNSKFALSLYKYMSEGHKNFVFSPFSISSCMGMVYGAVTGSNARELAAVMKFTRLERSLHRRFRRLFRQFRSDNYTMSLANRIFVNRPVPVLPKFKRLARFYYGASVKRLDFTHRPRQSVRYINNWVARRTHKKITGLLSTADVKSNTNFVIVNALFFRGFWSLPFRKATKAIFHLSNSRTVSVDMMSTPRHRFYRTESKEMRCTILEIPYVGGEVKMYILLPNSANDLPWLEKSLNYDTLRKAVGGMKGWTGALRLPKFRVTSSYDLASVLRTIGLKTSLQHGKVTLISPSPSSVGLADVNHKAAIDVSEERTDASAATAAVTYRSGFFSFGPTVVIDRPFLFIIKHHTGSILFVGRVLDPTARF</sequence>
<evidence type="ECO:0000256" key="2">
    <source>
        <dbReference type="RuleBase" id="RU000411"/>
    </source>
</evidence>
<dbReference type="InterPro" id="IPR023795">
    <property type="entry name" value="Serpin_CS"/>
</dbReference>
<keyword evidence="6" id="KW-1185">Reference proteome</keyword>
<dbReference type="InterPro" id="IPR036186">
    <property type="entry name" value="Serpin_sf"/>
</dbReference>
<feature type="domain" description="Serpin" evidence="4">
    <location>
        <begin position="37"/>
        <end position="392"/>
    </location>
</feature>
<dbReference type="SUPFAM" id="SSF56574">
    <property type="entry name" value="Serpins"/>
    <property type="match status" value="1"/>
</dbReference>
<dbReference type="SMART" id="SM00093">
    <property type="entry name" value="SERPIN"/>
    <property type="match status" value="1"/>
</dbReference>
<dbReference type="GO" id="GO:0004867">
    <property type="term" value="F:serine-type endopeptidase inhibitor activity"/>
    <property type="evidence" value="ECO:0007669"/>
    <property type="project" value="InterPro"/>
</dbReference>
<dbReference type="InterPro" id="IPR042185">
    <property type="entry name" value="Serpin_sf_2"/>
</dbReference>
<evidence type="ECO:0000313" key="5">
    <source>
        <dbReference type="EMBL" id="KAK2179506.1"/>
    </source>
</evidence>
<comment type="caution">
    <text evidence="5">The sequence shown here is derived from an EMBL/GenBank/DDBJ whole genome shotgun (WGS) entry which is preliminary data.</text>
</comment>
<evidence type="ECO:0000256" key="1">
    <source>
        <dbReference type="ARBA" id="ARBA00009500"/>
    </source>
</evidence>
<feature type="chain" id="PRO_5041939751" description="Serpin domain-containing protein" evidence="3">
    <location>
        <begin position="24"/>
        <end position="396"/>
    </location>
</feature>
<dbReference type="CDD" id="cd00172">
    <property type="entry name" value="serpin"/>
    <property type="match status" value="1"/>
</dbReference>
<organism evidence="5 6">
    <name type="scientific">Ridgeia piscesae</name>
    <name type="common">Tubeworm</name>
    <dbReference type="NCBI Taxonomy" id="27915"/>
    <lineage>
        <taxon>Eukaryota</taxon>
        <taxon>Metazoa</taxon>
        <taxon>Spiralia</taxon>
        <taxon>Lophotrochozoa</taxon>
        <taxon>Annelida</taxon>
        <taxon>Polychaeta</taxon>
        <taxon>Sedentaria</taxon>
        <taxon>Canalipalpata</taxon>
        <taxon>Sabellida</taxon>
        <taxon>Siboglinidae</taxon>
        <taxon>Ridgeia</taxon>
    </lineage>
</organism>
<evidence type="ECO:0000256" key="3">
    <source>
        <dbReference type="SAM" id="SignalP"/>
    </source>
</evidence>
<dbReference type="Pfam" id="PF00079">
    <property type="entry name" value="Serpin"/>
    <property type="match status" value="1"/>
</dbReference>
<feature type="signal peptide" evidence="3">
    <location>
        <begin position="1"/>
        <end position="23"/>
    </location>
</feature>
<comment type="similarity">
    <text evidence="1 2">Belongs to the serpin family.</text>
</comment>